<evidence type="ECO:0000313" key="1">
    <source>
        <dbReference type="EMBL" id="AGP38640.1"/>
    </source>
</evidence>
<accession>S4Y370</accession>
<reference evidence="1 2" key="1">
    <citation type="journal article" date="2013" name="Sci. Rep.">
        <title>Extraordinary expansion of a Sorangium cellulosum genome from an alkaline milieu.</title>
        <authorList>
            <person name="Han K."/>
            <person name="Li Z.F."/>
            <person name="Peng R."/>
            <person name="Zhu L.P."/>
            <person name="Zhou T."/>
            <person name="Wang L.G."/>
            <person name="Li S.G."/>
            <person name="Zhang X.B."/>
            <person name="Hu W."/>
            <person name="Wu Z.H."/>
            <person name="Qin N."/>
            <person name="Li Y.Z."/>
        </authorList>
    </citation>
    <scope>NUCLEOTIDE SEQUENCE [LARGE SCALE GENOMIC DNA]</scope>
    <source>
        <strain evidence="1 2">So0157-2</strain>
    </source>
</reference>
<dbReference type="Proteomes" id="UP000014803">
    <property type="component" value="Chromosome"/>
</dbReference>
<organism evidence="1 2">
    <name type="scientific">Sorangium cellulosum So0157-2</name>
    <dbReference type="NCBI Taxonomy" id="1254432"/>
    <lineage>
        <taxon>Bacteria</taxon>
        <taxon>Pseudomonadati</taxon>
        <taxon>Myxococcota</taxon>
        <taxon>Polyangia</taxon>
        <taxon>Polyangiales</taxon>
        <taxon>Polyangiaceae</taxon>
        <taxon>Sorangium</taxon>
    </lineage>
</organism>
<dbReference type="KEGG" id="scu:SCE1572_31675"/>
<gene>
    <name evidence="1" type="ORF">SCE1572_31675</name>
</gene>
<evidence type="ECO:0000313" key="2">
    <source>
        <dbReference type="Proteomes" id="UP000014803"/>
    </source>
</evidence>
<dbReference type="EMBL" id="CP003969">
    <property type="protein sequence ID" value="AGP38640.1"/>
    <property type="molecule type" value="Genomic_DNA"/>
</dbReference>
<sequence>MATCSGEAGFSGNIPSTTSCLLDVLLLLPARRADLGLVS</sequence>
<dbReference type="HOGENOM" id="CLU_3317143_0_0_7"/>
<proteinExistence type="predicted"/>
<dbReference type="PATRIC" id="fig|1254432.3.peg.7162"/>
<protein>
    <submittedName>
        <fullName evidence="1">Uncharacterized protein</fullName>
    </submittedName>
</protein>
<dbReference type="AlphaFoldDB" id="S4Y370"/>
<name>S4Y370_SORCE</name>